<feature type="region of interest" description="Disordered" evidence="1">
    <location>
        <begin position="27"/>
        <end position="71"/>
    </location>
</feature>
<dbReference type="RefSeq" id="XP_030376131.1">
    <property type="nucleotide sequence ID" value="XM_030520271.1"/>
</dbReference>
<feature type="domain" description="BHLH" evidence="2">
    <location>
        <begin position="123"/>
        <end position="182"/>
    </location>
</feature>
<dbReference type="GO" id="GO:0046983">
    <property type="term" value="F:protein dimerization activity"/>
    <property type="evidence" value="ECO:0007669"/>
    <property type="project" value="InterPro"/>
</dbReference>
<dbReference type="Pfam" id="PF00010">
    <property type="entry name" value="HLH"/>
    <property type="match status" value="1"/>
</dbReference>
<feature type="region of interest" description="Disordered" evidence="1">
    <location>
        <begin position="97"/>
        <end position="130"/>
    </location>
</feature>
<dbReference type="OrthoDB" id="10063280at2759"/>
<dbReference type="InterPro" id="IPR036638">
    <property type="entry name" value="HLH_DNA-bd_sf"/>
</dbReference>
<dbReference type="PANTHER" id="PTHR19290:SF147">
    <property type="entry name" value="HELIX-LOOP-HELIX PROTEIN DELILAH"/>
    <property type="match status" value="1"/>
</dbReference>
<dbReference type="GO" id="GO:0005634">
    <property type="term" value="C:nucleus"/>
    <property type="evidence" value="ECO:0007669"/>
    <property type="project" value="TreeGrafter"/>
</dbReference>
<keyword evidence="3" id="KW-1185">Reference proteome</keyword>
<evidence type="ECO:0000313" key="4">
    <source>
        <dbReference type="RefSeq" id="XP_030376131.1"/>
    </source>
</evidence>
<sequence>MKSNTYELHNYADLSLSMPTTAMTTPETLLKESGHKRKANNTSNGRRNEKYSLRQKRRNPASRNPNEAMPQAADLPTLAAPTMATASSVAMAQTTVTTAKTTTNSRNKSTPKAKTKAAPLSKYRRKTANARERTRMREINTAFEHLRHCVPQAITGDDPASANEKLTKITTLRLAMKYIRMLNASLENPSYESDFIVECLKESATREPHVPTEPEVEPVPVKTKKPPKSSSTKKTAAKRQAKQPKTQTLRSPESCYASSSIGSPVSCTAACSPSSAYASLSSSNSTSSDHGCPAVDADSILGGMHELSELNSLLLESDGESLPCLSPNYHSLLETTTATAHPTLLPSRGDMPISVSSLDKADVELSLRLLDSSADSFDFGSDQQPSACISPLAALDNFSPFSDLLQTGFPEASSLDLFLT</sequence>
<protein>
    <submittedName>
        <fullName evidence="4">Helix-loop-helix protein delilah</fullName>
    </submittedName>
</protein>
<dbReference type="GO" id="GO:0045944">
    <property type="term" value="P:positive regulation of transcription by RNA polymerase II"/>
    <property type="evidence" value="ECO:0007669"/>
    <property type="project" value="TreeGrafter"/>
</dbReference>
<gene>
    <name evidence="4" type="primary">LOC115625268</name>
</gene>
<dbReference type="InterPro" id="IPR050359">
    <property type="entry name" value="bHLH_transcription_factors"/>
</dbReference>
<dbReference type="AlphaFoldDB" id="A0A6J2THG0"/>
<evidence type="ECO:0000259" key="2">
    <source>
        <dbReference type="PROSITE" id="PS50888"/>
    </source>
</evidence>
<dbReference type="Gene3D" id="4.10.280.10">
    <property type="entry name" value="Helix-loop-helix DNA-binding domain"/>
    <property type="match status" value="1"/>
</dbReference>
<dbReference type="GO" id="GO:0003700">
    <property type="term" value="F:DNA-binding transcription factor activity"/>
    <property type="evidence" value="ECO:0007669"/>
    <property type="project" value="TreeGrafter"/>
</dbReference>
<evidence type="ECO:0000256" key="1">
    <source>
        <dbReference type="SAM" id="MobiDB-lite"/>
    </source>
</evidence>
<dbReference type="SMART" id="SM00353">
    <property type="entry name" value="HLH"/>
    <property type="match status" value="1"/>
</dbReference>
<name>A0A6J2THG0_DROLE</name>
<proteinExistence type="predicted"/>
<feature type="region of interest" description="Disordered" evidence="1">
    <location>
        <begin position="204"/>
        <end position="255"/>
    </location>
</feature>
<dbReference type="CDD" id="cd11431">
    <property type="entry name" value="bHLH_TS_taxi_Dei"/>
    <property type="match status" value="1"/>
</dbReference>
<accession>A0A6J2THG0</accession>
<feature type="compositionally biased region" description="Low complexity" evidence="1">
    <location>
        <begin position="97"/>
        <end position="108"/>
    </location>
</feature>
<dbReference type="CTD" id="43190"/>
<dbReference type="PROSITE" id="PS50888">
    <property type="entry name" value="BHLH"/>
    <property type="match status" value="1"/>
</dbReference>
<evidence type="ECO:0000313" key="3">
    <source>
        <dbReference type="Proteomes" id="UP000504634"/>
    </source>
</evidence>
<dbReference type="PANTHER" id="PTHR19290">
    <property type="entry name" value="BASIC HELIX-LOOP-HELIX PROTEIN NEUROGENIN-RELATED"/>
    <property type="match status" value="1"/>
</dbReference>
<dbReference type="Proteomes" id="UP000504634">
    <property type="component" value="Unplaced"/>
</dbReference>
<dbReference type="GO" id="GO:0070888">
    <property type="term" value="F:E-box binding"/>
    <property type="evidence" value="ECO:0007669"/>
    <property type="project" value="TreeGrafter"/>
</dbReference>
<organism evidence="3 4">
    <name type="scientific">Drosophila lebanonensis</name>
    <name type="common">Fruit fly</name>
    <name type="synonym">Scaptodrosophila lebanonensis</name>
    <dbReference type="NCBI Taxonomy" id="7225"/>
    <lineage>
        <taxon>Eukaryota</taxon>
        <taxon>Metazoa</taxon>
        <taxon>Ecdysozoa</taxon>
        <taxon>Arthropoda</taxon>
        <taxon>Hexapoda</taxon>
        <taxon>Insecta</taxon>
        <taxon>Pterygota</taxon>
        <taxon>Neoptera</taxon>
        <taxon>Endopterygota</taxon>
        <taxon>Diptera</taxon>
        <taxon>Brachycera</taxon>
        <taxon>Muscomorpha</taxon>
        <taxon>Ephydroidea</taxon>
        <taxon>Drosophilidae</taxon>
        <taxon>Scaptodrosophila</taxon>
    </lineage>
</organism>
<dbReference type="InterPro" id="IPR011598">
    <property type="entry name" value="bHLH_dom"/>
</dbReference>
<dbReference type="GO" id="GO:0009653">
    <property type="term" value="P:anatomical structure morphogenesis"/>
    <property type="evidence" value="ECO:0007669"/>
    <property type="project" value="TreeGrafter"/>
</dbReference>
<dbReference type="SUPFAM" id="SSF47459">
    <property type="entry name" value="HLH, helix-loop-helix DNA-binding domain"/>
    <property type="match status" value="1"/>
</dbReference>
<dbReference type="GeneID" id="115625268"/>
<reference evidence="4" key="1">
    <citation type="submission" date="2025-08" db="UniProtKB">
        <authorList>
            <consortium name="RefSeq"/>
        </authorList>
    </citation>
    <scope>IDENTIFICATION</scope>
    <source>
        <strain evidence="4">11010-0011.00</strain>
        <tissue evidence="4">Whole body</tissue>
    </source>
</reference>